<evidence type="ECO:0000259" key="3">
    <source>
        <dbReference type="Pfam" id="PF01145"/>
    </source>
</evidence>
<sequence length="568" mass="64193">MSGREEGKQEKDEEEEEDRQRMRDAARRVLQSQSEAQEDSRENQQVDLNEIGMRLESPLNGAPVNGEQNFQNIELPTYEEAMRITDTSVDIDTGRVDIDTGRVDIDTGRVDTGRVDIDTGRVDIDTGRPDSGLRLRRDHSQEENGFSVPAASYLSDKETSDKEGGDKYVVSGEEPTNSRRYSQMSIAEVDGGHREERLSVFEVEEGSRDERDESGSRLQRFIHRRMESISFNKLCCAVILVTGVLSLIVFLGVFPASFVYLDYYQIALKYNKITGVVDRSTTYEFGCYILGPSVGFLEFDGTAHTVSKTHGVFTVDKMPITISYHVQYFLREKEVGVLHSEFGMDYDSVIRSVIESEIKNAAVPYSVDQFRLQRSVLEKYFHRKLKYRLEGDCCPACCPSSCNNFTACSLCPPPSTCSQGFHINVEYFHLGQVDIPSQVTERYLTRTLLKEYADREYFIQNKVIETTKTLRLTKQIRNTAQEIQEAANVEAQKIGVVSTANYEANLTQATISGLSGMFSTLKVTQEDHKMSLMMIRALEDVAGKGNLYRTYGYDNGTMSLYTRGMSIS</sequence>
<dbReference type="Proteomes" id="UP000005408">
    <property type="component" value="Unassembled WGS sequence"/>
</dbReference>
<keyword evidence="5" id="KW-1185">Reference proteome</keyword>
<keyword evidence="2" id="KW-0472">Membrane</keyword>
<dbReference type="AlphaFoldDB" id="A0A8W8NCY2"/>
<dbReference type="Pfam" id="PF01145">
    <property type="entry name" value="Band_7"/>
    <property type="match status" value="1"/>
</dbReference>
<protein>
    <recommendedName>
        <fullName evidence="3">Band 7 domain-containing protein</fullName>
    </recommendedName>
</protein>
<feature type="compositionally biased region" description="Basic and acidic residues" evidence="1">
    <location>
        <begin position="155"/>
        <end position="166"/>
    </location>
</feature>
<keyword evidence="2" id="KW-0812">Transmembrane</keyword>
<accession>A0A8W8NCY2</accession>
<feature type="region of interest" description="Disordered" evidence="1">
    <location>
        <begin position="1"/>
        <end position="67"/>
    </location>
</feature>
<feature type="region of interest" description="Disordered" evidence="1">
    <location>
        <begin position="121"/>
        <end position="180"/>
    </location>
</feature>
<evidence type="ECO:0000313" key="4">
    <source>
        <dbReference type="EnsemblMetazoa" id="G6381.1:cds"/>
    </source>
</evidence>
<dbReference type="EnsemblMetazoa" id="G6381.1">
    <property type="protein sequence ID" value="G6381.1:cds"/>
    <property type="gene ID" value="G6381"/>
</dbReference>
<evidence type="ECO:0000256" key="1">
    <source>
        <dbReference type="SAM" id="MobiDB-lite"/>
    </source>
</evidence>
<feature type="transmembrane region" description="Helical" evidence="2">
    <location>
        <begin position="234"/>
        <end position="261"/>
    </location>
</feature>
<feature type="compositionally biased region" description="Basic and acidic residues" evidence="1">
    <location>
        <begin position="1"/>
        <end position="11"/>
    </location>
</feature>
<name>A0A8W8NCY2_MAGGI</name>
<reference evidence="4" key="1">
    <citation type="submission" date="2022-08" db="UniProtKB">
        <authorList>
            <consortium name="EnsemblMetazoa"/>
        </authorList>
    </citation>
    <scope>IDENTIFICATION</scope>
    <source>
        <strain evidence="4">05x7-T-G4-1.051#20</strain>
    </source>
</reference>
<keyword evidence="2" id="KW-1133">Transmembrane helix</keyword>
<evidence type="ECO:0000256" key="2">
    <source>
        <dbReference type="SAM" id="Phobius"/>
    </source>
</evidence>
<feature type="compositionally biased region" description="Basic and acidic residues" evidence="1">
    <location>
        <begin position="121"/>
        <end position="142"/>
    </location>
</feature>
<dbReference type="InterPro" id="IPR001107">
    <property type="entry name" value="Band_7"/>
</dbReference>
<proteinExistence type="predicted"/>
<organism evidence="4 5">
    <name type="scientific">Magallana gigas</name>
    <name type="common">Pacific oyster</name>
    <name type="synonym">Crassostrea gigas</name>
    <dbReference type="NCBI Taxonomy" id="29159"/>
    <lineage>
        <taxon>Eukaryota</taxon>
        <taxon>Metazoa</taxon>
        <taxon>Spiralia</taxon>
        <taxon>Lophotrochozoa</taxon>
        <taxon>Mollusca</taxon>
        <taxon>Bivalvia</taxon>
        <taxon>Autobranchia</taxon>
        <taxon>Pteriomorphia</taxon>
        <taxon>Ostreida</taxon>
        <taxon>Ostreoidea</taxon>
        <taxon>Ostreidae</taxon>
        <taxon>Magallana</taxon>
    </lineage>
</organism>
<evidence type="ECO:0000313" key="5">
    <source>
        <dbReference type="Proteomes" id="UP000005408"/>
    </source>
</evidence>
<feature type="domain" description="Band 7" evidence="3">
    <location>
        <begin position="266"/>
        <end position="442"/>
    </location>
</feature>
<feature type="compositionally biased region" description="Basic and acidic residues" evidence="1">
    <location>
        <begin position="18"/>
        <end position="27"/>
    </location>
</feature>